<dbReference type="EMBL" id="CP157484">
    <property type="protein sequence ID" value="XBO39006.1"/>
    <property type="molecule type" value="Genomic_DNA"/>
</dbReference>
<feature type="compositionally biased region" description="Pro residues" evidence="3">
    <location>
        <begin position="13"/>
        <end position="24"/>
    </location>
</feature>
<sequence>MAKARPRHRVEPRQPPAPGSPGPAPRAAMRLNAREENERLILEAGESVFAELGFKGATTGAIAARAGLPKANVHYYFPSKDDLYRAVMARVLHRWLAAASSLDDSDDPEDALTRYITAKMELSRSMPLGSRIFASEIMRGAPAIADHLEGTLAHWVETRGAIVRRWIAEGKLAPIEPKTLFFLIWAATQHYADFATQIEVLNGGRPLDDDEFAETTRQLARTILRGVLA</sequence>
<evidence type="ECO:0000313" key="5">
    <source>
        <dbReference type="EMBL" id="XBO39006.1"/>
    </source>
</evidence>
<reference evidence="5" key="1">
    <citation type="submission" date="2024-05" db="EMBL/GenBank/DDBJ databases">
        <authorList>
            <person name="Kim S."/>
            <person name="Heo J."/>
            <person name="Choi H."/>
            <person name="Choi Y."/>
            <person name="Kwon S.-W."/>
            <person name="Kim Y."/>
        </authorList>
    </citation>
    <scope>NUCLEOTIDE SEQUENCE</scope>
    <source>
        <strain evidence="5">KACC 23698</strain>
    </source>
</reference>
<dbReference type="SUPFAM" id="SSF46689">
    <property type="entry name" value="Homeodomain-like"/>
    <property type="match status" value="1"/>
</dbReference>
<feature type="DNA-binding region" description="H-T-H motif" evidence="2">
    <location>
        <begin position="58"/>
        <end position="77"/>
    </location>
</feature>
<dbReference type="GO" id="GO:0000976">
    <property type="term" value="F:transcription cis-regulatory region binding"/>
    <property type="evidence" value="ECO:0007669"/>
    <property type="project" value="TreeGrafter"/>
</dbReference>
<evidence type="ECO:0000256" key="1">
    <source>
        <dbReference type="ARBA" id="ARBA00023125"/>
    </source>
</evidence>
<keyword evidence="1 2" id="KW-0238">DNA-binding</keyword>
<feature type="region of interest" description="Disordered" evidence="3">
    <location>
        <begin position="1"/>
        <end position="27"/>
    </location>
</feature>
<dbReference type="Gene3D" id="1.10.10.60">
    <property type="entry name" value="Homeodomain-like"/>
    <property type="match status" value="1"/>
</dbReference>
<protein>
    <submittedName>
        <fullName evidence="5">TetR family transcriptional regulator C-terminal domain-containing protein</fullName>
    </submittedName>
</protein>
<dbReference type="Pfam" id="PF08362">
    <property type="entry name" value="TetR_C_3"/>
    <property type="match status" value="1"/>
</dbReference>
<dbReference type="PRINTS" id="PR00455">
    <property type="entry name" value="HTHTETR"/>
</dbReference>
<dbReference type="Pfam" id="PF00440">
    <property type="entry name" value="TetR_N"/>
    <property type="match status" value="1"/>
</dbReference>
<evidence type="ECO:0000259" key="4">
    <source>
        <dbReference type="PROSITE" id="PS50977"/>
    </source>
</evidence>
<dbReference type="InterPro" id="IPR013573">
    <property type="entry name" value="Tscrpt_reg_YcdC_C"/>
</dbReference>
<name>A0AAU7JFQ7_9HYPH</name>
<accession>A0AAU7JFQ7</accession>
<dbReference type="RefSeq" id="WP_406855845.1">
    <property type="nucleotide sequence ID" value="NZ_CP157484.1"/>
</dbReference>
<dbReference type="PANTHER" id="PTHR30055:SF196">
    <property type="entry name" value="HTH-TYPE TRANSCRIPTIONAL REGULATOR RUTR"/>
    <property type="match status" value="1"/>
</dbReference>
<dbReference type="InterPro" id="IPR001647">
    <property type="entry name" value="HTH_TetR"/>
</dbReference>
<dbReference type="PANTHER" id="PTHR30055">
    <property type="entry name" value="HTH-TYPE TRANSCRIPTIONAL REGULATOR RUTR"/>
    <property type="match status" value="1"/>
</dbReference>
<evidence type="ECO:0000256" key="2">
    <source>
        <dbReference type="PROSITE-ProRule" id="PRU00335"/>
    </source>
</evidence>
<dbReference type="AlphaFoldDB" id="A0AAU7JFQ7"/>
<proteinExistence type="predicted"/>
<dbReference type="SUPFAM" id="SSF48498">
    <property type="entry name" value="Tetracyclin repressor-like, C-terminal domain"/>
    <property type="match status" value="1"/>
</dbReference>
<dbReference type="InterPro" id="IPR009057">
    <property type="entry name" value="Homeodomain-like_sf"/>
</dbReference>
<dbReference type="Gene3D" id="1.10.357.10">
    <property type="entry name" value="Tetracycline Repressor, domain 2"/>
    <property type="match status" value="1"/>
</dbReference>
<evidence type="ECO:0000256" key="3">
    <source>
        <dbReference type="SAM" id="MobiDB-lite"/>
    </source>
</evidence>
<organism evidence="5">
    <name type="scientific">Alsobacter sp. KACC 23698</name>
    <dbReference type="NCBI Taxonomy" id="3149229"/>
    <lineage>
        <taxon>Bacteria</taxon>
        <taxon>Pseudomonadati</taxon>
        <taxon>Pseudomonadota</taxon>
        <taxon>Alphaproteobacteria</taxon>
        <taxon>Hyphomicrobiales</taxon>
        <taxon>Alsobacteraceae</taxon>
        <taxon>Alsobacter</taxon>
    </lineage>
</organism>
<gene>
    <name evidence="5" type="ORF">ABEG18_25560</name>
</gene>
<feature type="domain" description="HTH tetR-type" evidence="4">
    <location>
        <begin position="35"/>
        <end position="95"/>
    </location>
</feature>
<dbReference type="GO" id="GO:0003700">
    <property type="term" value="F:DNA-binding transcription factor activity"/>
    <property type="evidence" value="ECO:0007669"/>
    <property type="project" value="TreeGrafter"/>
</dbReference>
<dbReference type="InterPro" id="IPR036271">
    <property type="entry name" value="Tet_transcr_reg_TetR-rel_C_sf"/>
</dbReference>
<dbReference type="PROSITE" id="PS50977">
    <property type="entry name" value="HTH_TETR_2"/>
    <property type="match status" value="1"/>
</dbReference>
<dbReference type="GO" id="GO:0045892">
    <property type="term" value="P:negative regulation of DNA-templated transcription"/>
    <property type="evidence" value="ECO:0007669"/>
    <property type="project" value="InterPro"/>
</dbReference>
<dbReference type="InterPro" id="IPR050109">
    <property type="entry name" value="HTH-type_TetR-like_transc_reg"/>
</dbReference>
<feature type="compositionally biased region" description="Basic residues" evidence="3">
    <location>
        <begin position="1"/>
        <end position="10"/>
    </location>
</feature>